<dbReference type="Proteomes" id="UP000708208">
    <property type="component" value="Unassembled WGS sequence"/>
</dbReference>
<evidence type="ECO:0000256" key="4">
    <source>
        <dbReference type="ARBA" id="ARBA00022741"/>
    </source>
</evidence>
<dbReference type="OrthoDB" id="5772781at2759"/>
<dbReference type="PIRSF" id="PIRSF006221">
    <property type="entry name" value="Ketosamine-3-kinase"/>
    <property type="match status" value="1"/>
</dbReference>
<keyword evidence="6" id="KW-0067">ATP-binding</keyword>
<comment type="similarity">
    <text evidence="1 8">Belongs to the fructosamine kinase family.</text>
</comment>
<dbReference type="PANTHER" id="PTHR12149">
    <property type="entry name" value="FRUCTOSAMINE 3 KINASE-RELATED PROTEIN"/>
    <property type="match status" value="1"/>
</dbReference>
<comment type="catalytic activity">
    <reaction evidence="7">
        <text>N(6)-D-ribulosyl-L-lysyl-[protein] + ATP = N(6)-(3-O-phospho-D-ribulosyl)-L-lysyl-[protein] + ADP + H(+)</text>
        <dbReference type="Rhea" id="RHEA:48432"/>
        <dbReference type="Rhea" id="RHEA-COMP:12103"/>
        <dbReference type="Rhea" id="RHEA-COMP:12104"/>
        <dbReference type="ChEBI" id="CHEBI:15378"/>
        <dbReference type="ChEBI" id="CHEBI:30616"/>
        <dbReference type="ChEBI" id="CHEBI:90418"/>
        <dbReference type="ChEBI" id="CHEBI:90420"/>
        <dbReference type="ChEBI" id="CHEBI:456216"/>
        <dbReference type="EC" id="2.7.1.172"/>
    </reaction>
    <physiologicalReaction direction="left-to-right" evidence="7">
        <dbReference type="Rhea" id="RHEA:48433"/>
    </physiologicalReaction>
</comment>
<keyword evidence="10" id="KW-1185">Reference proteome</keyword>
<evidence type="ECO:0000313" key="9">
    <source>
        <dbReference type="EMBL" id="CAG7834266.1"/>
    </source>
</evidence>
<dbReference type="GO" id="GO:0005737">
    <property type="term" value="C:cytoplasm"/>
    <property type="evidence" value="ECO:0007669"/>
    <property type="project" value="UniProtKB-ARBA"/>
</dbReference>
<evidence type="ECO:0000313" key="10">
    <source>
        <dbReference type="Proteomes" id="UP000708208"/>
    </source>
</evidence>
<dbReference type="InterPro" id="IPR016477">
    <property type="entry name" value="Fructo-/Ketosamine-3-kinase"/>
</dbReference>
<keyword evidence="4" id="KW-0547">Nucleotide-binding</keyword>
<dbReference type="PANTHER" id="PTHR12149:SF8">
    <property type="entry name" value="PROTEIN-RIBULOSAMINE 3-KINASE"/>
    <property type="match status" value="1"/>
</dbReference>
<dbReference type="GO" id="GO:0016301">
    <property type="term" value="F:kinase activity"/>
    <property type="evidence" value="ECO:0007669"/>
    <property type="project" value="UniProtKB-KW"/>
</dbReference>
<dbReference type="GO" id="GO:0005524">
    <property type="term" value="F:ATP binding"/>
    <property type="evidence" value="ECO:0007669"/>
    <property type="project" value="UniProtKB-KW"/>
</dbReference>
<sequence length="314" mass="34822">MPIQRLKAVKKALGTKILKDTGIGGSGCISSGSNYLTDKGSVFIKVNHESKAADMFAGEKAGLEAILKTNTIRVPTPYYVVTFGRSSAALVMESVNIGSASKVQADLGSKLADLHLHNINLCKMQKSKSDRITSSGAGSSDQEAVHQFGFHMPTSCGYILQSNQWEENWAQFYIRKLASQVEDIISQNHDPQLKDTWEPCMLKIQKILEKINPVPSLLHGDLWSGNAGAVDGEPLAFDPATFYGHHEYDLGIANMFGGFTENFYKAYHSKIPKESGFELRLPIYELFHHLNHWNHFGAQYKRSALRLMSSIIKS</sequence>
<dbReference type="Pfam" id="PF03881">
    <property type="entry name" value="Fructosamin_kin"/>
    <property type="match status" value="1"/>
</dbReference>
<keyword evidence="5 8" id="KW-0418">Kinase</keyword>
<evidence type="ECO:0000256" key="8">
    <source>
        <dbReference type="PIRNR" id="PIRNR006221"/>
    </source>
</evidence>
<evidence type="ECO:0000256" key="6">
    <source>
        <dbReference type="ARBA" id="ARBA00022840"/>
    </source>
</evidence>
<evidence type="ECO:0000256" key="2">
    <source>
        <dbReference type="ARBA" id="ARBA00011961"/>
    </source>
</evidence>
<dbReference type="EMBL" id="CAJVCH010570173">
    <property type="protein sequence ID" value="CAG7834266.1"/>
    <property type="molecule type" value="Genomic_DNA"/>
</dbReference>
<comment type="caution">
    <text evidence="9">The sequence shown here is derived from an EMBL/GenBank/DDBJ whole genome shotgun (WGS) entry which is preliminary data.</text>
</comment>
<dbReference type="GO" id="GO:0102193">
    <property type="term" value="F:protein-ribulosamine 3-kinase activity"/>
    <property type="evidence" value="ECO:0007669"/>
    <property type="project" value="UniProtKB-EC"/>
</dbReference>
<organism evidence="9 10">
    <name type="scientific">Allacma fusca</name>
    <dbReference type="NCBI Taxonomy" id="39272"/>
    <lineage>
        <taxon>Eukaryota</taxon>
        <taxon>Metazoa</taxon>
        <taxon>Ecdysozoa</taxon>
        <taxon>Arthropoda</taxon>
        <taxon>Hexapoda</taxon>
        <taxon>Collembola</taxon>
        <taxon>Symphypleona</taxon>
        <taxon>Sminthuridae</taxon>
        <taxon>Allacma</taxon>
    </lineage>
</organism>
<evidence type="ECO:0000256" key="1">
    <source>
        <dbReference type="ARBA" id="ARBA00009460"/>
    </source>
</evidence>
<reference evidence="9" key="1">
    <citation type="submission" date="2021-06" db="EMBL/GenBank/DDBJ databases">
        <authorList>
            <person name="Hodson N. C."/>
            <person name="Mongue J. A."/>
            <person name="Jaron S. K."/>
        </authorList>
    </citation>
    <scope>NUCLEOTIDE SEQUENCE</scope>
</reference>
<proteinExistence type="inferred from homology"/>
<dbReference type="EC" id="2.7.1.172" evidence="2"/>
<protein>
    <recommendedName>
        <fullName evidence="2">protein-ribulosamine 3-kinase</fullName>
        <ecNumber evidence="2">2.7.1.172</ecNumber>
    </recommendedName>
</protein>
<keyword evidence="3 8" id="KW-0808">Transferase</keyword>
<evidence type="ECO:0000256" key="3">
    <source>
        <dbReference type="ARBA" id="ARBA00022679"/>
    </source>
</evidence>
<accession>A0A8J2LN38</accession>
<evidence type="ECO:0000256" key="5">
    <source>
        <dbReference type="ARBA" id="ARBA00022777"/>
    </source>
</evidence>
<dbReference type="FunFam" id="3.30.200.20:FF:000264">
    <property type="entry name" value="Protein-ribulosamine 3-kinase, chloroplastic"/>
    <property type="match status" value="1"/>
</dbReference>
<name>A0A8J2LN38_9HEXA</name>
<gene>
    <name evidence="9" type="ORF">AFUS01_LOCUS43790</name>
</gene>
<dbReference type="AlphaFoldDB" id="A0A8J2LN38"/>
<evidence type="ECO:0000256" key="7">
    <source>
        <dbReference type="ARBA" id="ARBA00048655"/>
    </source>
</evidence>